<dbReference type="CDD" id="cd07818">
    <property type="entry name" value="SRPBCC_1"/>
    <property type="match status" value="1"/>
</dbReference>
<reference evidence="1" key="1">
    <citation type="journal article" date="2023" name="Int. J. Syst. Evol. Microbiol.">
        <title>Methylocystis iwaonis sp. nov., a type II methane-oxidizing bacterium from surface soil of a rice paddy field in Japan, and emended description of the genus Methylocystis (ex Whittenbury et al. 1970) Bowman et al. 1993.</title>
        <authorList>
            <person name="Kaise H."/>
            <person name="Sawadogo J.B."/>
            <person name="Alam M.S."/>
            <person name="Ueno C."/>
            <person name="Dianou D."/>
            <person name="Shinjo R."/>
            <person name="Asakawa S."/>
        </authorList>
    </citation>
    <scope>NUCLEOTIDE SEQUENCE</scope>
    <source>
        <strain evidence="1">LMG27198</strain>
    </source>
</reference>
<dbReference type="InterPro" id="IPR019587">
    <property type="entry name" value="Polyketide_cyclase/dehydratase"/>
</dbReference>
<keyword evidence="2" id="KW-1185">Reference proteome</keyword>
<proteinExistence type="predicted"/>
<gene>
    <name evidence="1" type="ORF">LMG27198_25220</name>
</gene>
<dbReference type="Pfam" id="PF10604">
    <property type="entry name" value="Polyketide_cyc2"/>
    <property type="match status" value="1"/>
</dbReference>
<protein>
    <recommendedName>
        <fullName evidence="3">Polyketide cyclase</fullName>
    </recommendedName>
</protein>
<dbReference type="SUPFAM" id="SSF55961">
    <property type="entry name" value="Bet v1-like"/>
    <property type="match status" value="1"/>
</dbReference>
<evidence type="ECO:0000313" key="1">
    <source>
        <dbReference type="EMBL" id="GLI93530.1"/>
    </source>
</evidence>
<dbReference type="Gene3D" id="3.30.530.20">
    <property type="match status" value="1"/>
</dbReference>
<dbReference type="AlphaFoldDB" id="A0A9W6LSB8"/>
<evidence type="ECO:0008006" key="3">
    <source>
        <dbReference type="Google" id="ProtNLM"/>
    </source>
</evidence>
<dbReference type="RefSeq" id="WP_281803389.1">
    <property type="nucleotide sequence ID" value="NZ_BSEC01000001.1"/>
</dbReference>
<organism evidence="1 2">
    <name type="scientific">Methylocystis echinoides</name>
    <dbReference type="NCBI Taxonomy" id="29468"/>
    <lineage>
        <taxon>Bacteria</taxon>
        <taxon>Pseudomonadati</taxon>
        <taxon>Pseudomonadota</taxon>
        <taxon>Alphaproteobacteria</taxon>
        <taxon>Hyphomicrobiales</taxon>
        <taxon>Methylocystaceae</taxon>
        <taxon>Methylocystis</taxon>
    </lineage>
</organism>
<dbReference type="EMBL" id="BSEC01000001">
    <property type="protein sequence ID" value="GLI93530.1"/>
    <property type="molecule type" value="Genomic_DNA"/>
</dbReference>
<dbReference type="Proteomes" id="UP001144323">
    <property type="component" value="Unassembled WGS sequence"/>
</dbReference>
<evidence type="ECO:0000313" key="2">
    <source>
        <dbReference type="Proteomes" id="UP001144323"/>
    </source>
</evidence>
<comment type="caution">
    <text evidence="1">The sequence shown here is derived from an EMBL/GenBank/DDBJ whole genome shotgun (WGS) entry which is preliminary data.</text>
</comment>
<name>A0A9W6LSB8_9HYPH</name>
<dbReference type="InterPro" id="IPR023393">
    <property type="entry name" value="START-like_dom_sf"/>
</dbReference>
<sequence>MTLFLLLLLAAVSALIAYVSLQPNTFRIARSAVIDAPAERLYPLINDLHEWPRWSPWSRLDPQQKVTYEGSPLGAGAIMAWSGNKNVGVGKMKIVESSQNERIRLKLQFIKPMKAINDVQFDLKPISETRTEVLWTMSGRNEFMAKAMHAFMNVDKMVGGQFEQGLANLKALVEAQTEA</sequence>
<accession>A0A9W6LSB8</accession>